<evidence type="ECO:0000313" key="3">
    <source>
        <dbReference type="Proteomes" id="UP000198744"/>
    </source>
</evidence>
<reference evidence="2 3" key="1">
    <citation type="submission" date="2016-10" db="EMBL/GenBank/DDBJ databases">
        <authorList>
            <person name="de Groot N.N."/>
        </authorList>
    </citation>
    <scope>NUCLEOTIDE SEQUENCE [LARGE SCALE GENOMIC DNA]</scope>
    <source>
        <strain evidence="2 3">DSM 8423</strain>
    </source>
</reference>
<dbReference type="SUPFAM" id="SSF141371">
    <property type="entry name" value="PilZ domain-like"/>
    <property type="match status" value="1"/>
</dbReference>
<dbReference type="OrthoDB" id="370480at2"/>
<dbReference type="Pfam" id="PF07238">
    <property type="entry name" value="PilZ"/>
    <property type="match status" value="1"/>
</dbReference>
<dbReference type="GO" id="GO:0035438">
    <property type="term" value="F:cyclic-di-GMP binding"/>
    <property type="evidence" value="ECO:0007669"/>
    <property type="project" value="InterPro"/>
</dbReference>
<gene>
    <name evidence="2" type="ORF">SAMN04489760_104126</name>
</gene>
<proteinExistence type="predicted"/>
<organism evidence="2 3">
    <name type="scientific">Syntrophus gentianae</name>
    <dbReference type="NCBI Taxonomy" id="43775"/>
    <lineage>
        <taxon>Bacteria</taxon>
        <taxon>Pseudomonadati</taxon>
        <taxon>Thermodesulfobacteriota</taxon>
        <taxon>Syntrophia</taxon>
        <taxon>Syntrophales</taxon>
        <taxon>Syntrophaceae</taxon>
        <taxon>Syntrophus</taxon>
    </lineage>
</organism>
<dbReference type="EMBL" id="FOBS01000004">
    <property type="protein sequence ID" value="SEM11495.1"/>
    <property type="molecule type" value="Genomic_DNA"/>
</dbReference>
<dbReference type="RefSeq" id="WP_093882481.1">
    <property type="nucleotide sequence ID" value="NZ_FOBS01000004.1"/>
</dbReference>
<feature type="domain" description="PilZ" evidence="1">
    <location>
        <begin position="4"/>
        <end position="98"/>
    </location>
</feature>
<name>A0A1H7VRM3_9BACT</name>
<sequence length="120" mass="13657">MGGRKFSRILFDREVLLRIGDAVLRGEIENLSLQGALLKTEHPLKLQDIVNIELRLSDEPTPLILELQGTVVRCEQEKAAIHFTRMEPDSFIHLKNIMAYNQGDEAIVRDELAKYLSGKD</sequence>
<dbReference type="Gene3D" id="2.40.10.220">
    <property type="entry name" value="predicted glycosyltransferase like domains"/>
    <property type="match status" value="1"/>
</dbReference>
<protein>
    <submittedName>
        <fullName evidence="2">PilZ domain-containing protein</fullName>
    </submittedName>
</protein>
<evidence type="ECO:0000313" key="2">
    <source>
        <dbReference type="EMBL" id="SEM11495.1"/>
    </source>
</evidence>
<dbReference type="InterPro" id="IPR009875">
    <property type="entry name" value="PilZ_domain"/>
</dbReference>
<keyword evidence="3" id="KW-1185">Reference proteome</keyword>
<accession>A0A1H7VRM3</accession>
<dbReference type="AlphaFoldDB" id="A0A1H7VRM3"/>
<dbReference type="STRING" id="43775.SAMN04489760_104126"/>
<evidence type="ECO:0000259" key="1">
    <source>
        <dbReference type="Pfam" id="PF07238"/>
    </source>
</evidence>
<dbReference type="Proteomes" id="UP000198744">
    <property type="component" value="Unassembled WGS sequence"/>
</dbReference>